<accession>A0ABS5VQ32</accession>
<name>A0ABS5VQ32_9BACT</name>
<dbReference type="EMBL" id="JAHESD010000016">
    <property type="protein sequence ID" value="MBT1703557.1"/>
    <property type="molecule type" value="Genomic_DNA"/>
</dbReference>
<dbReference type="Proteomes" id="UP000772618">
    <property type="component" value="Unassembled WGS sequence"/>
</dbReference>
<organism evidence="1 2">
    <name type="scientific">Chryseosolibacter indicus</name>
    <dbReference type="NCBI Taxonomy" id="2782351"/>
    <lineage>
        <taxon>Bacteria</taxon>
        <taxon>Pseudomonadati</taxon>
        <taxon>Bacteroidota</taxon>
        <taxon>Cytophagia</taxon>
        <taxon>Cytophagales</taxon>
        <taxon>Chryseotaleaceae</taxon>
        <taxon>Chryseosolibacter</taxon>
    </lineage>
</organism>
<sequence>MPVATILSKKDIHSSGQQIIDSWAEEIGIESNDITINIITDFSQFGNSYPIMVNLYLPTIWNEESVKQIQLSLIEVLSKHLKTEAKDIFIMTMLISSGHVVDKGQIGVW</sequence>
<comment type="caution">
    <text evidence="1">The sequence shown here is derived from an EMBL/GenBank/DDBJ whole genome shotgun (WGS) entry which is preliminary data.</text>
</comment>
<evidence type="ECO:0000313" key="2">
    <source>
        <dbReference type="Proteomes" id="UP000772618"/>
    </source>
</evidence>
<gene>
    <name evidence="1" type="ORF">KK060_09720</name>
</gene>
<evidence type="ECO:0000313" key="1">
    <source>
        <dbReference type="EMBL" id="MBT1703557.1"/>
    </source>
</evidence>
<keyword evidence="2" id="KW-1185">Reference proteome</keyword>
<dbReference type="RefSeq" id="WP_254153517.1">
    <property type="nucleotide sequence ID" value="NZ_JAHESD010000016.1"/>
</dbReference>
<protein>
    <submittedName>
        <fullName evidence="1">Uncharacterized protein</fullName>
    </submittedName>
</protein>
<reference evidence="1 2" key="1">
    <citation type="submission" date="2021-05" db="EMBL/GenBank/DDBJ databases">
        <title>A Polyphasic approach of four new species of the genus Ohtaekwangia: Ohtaekwangia histidinii sp. nov., Ohtaekwangia cretensis sp. nov., Ohtaekwangia indiensis sp. nov., Ohtaekwangia reichenbachii sp. nov. from diverse environment.</title>
        <authorList>
            <person name="Octaviana S."/>
        </authorList>
    </citation>
    <scope>NUCLEOTIDE SEQUENCE [LARGE SCALE GENOMIC DNA]</scope>
    <source>
        <strain evidence="1 2">PWU20</strain>
    </source>
</reference>
<proteinExistence type="predicted"/>